<accession>A0A497Z4T7</accession>
<name>A0A497Z4T7_9RHOB</name>
<organism evidence="1 2">
    <name type="scientific">Ruegeria conchae</name>
    <dbReference type="NCBI Taxonomy" id="981384"/>
    <lineage>
        <taxon>Bacteria</taxon>
        <taxon>Pseudomonadati</taxon>
        <taxon>Pseudomonadota</taxon>
        <taxon>Alphaproteobacteria</taxon>
        <taxon>Rhodobacterales</taxon>
        <taxon>Roseobacteraceae</taxon>
        <taxon>Ruegeria</taxon>
    </lineage>
</organism>
<gene>
    <name evidence="1" type="ORF">CLV75_2850</name>
</gene>
<dbReference type="InterPro" id="IPR032710">
    <property type="entry name" value="NTF2-like_dom_sf"/>
</dbReference>
<protein>
    <submittedName>
        <fullName evidence="1">SnoaL-like polyketide cyclase</fullName>
    </submittedName>
</protein>
<dbReference type="PANTHER" id="PTHR38436:SF1">
    <property type="entry name" value="ESTER CYCLASE"/>
    <property type="match status" value="1"/>
</dbReference>
<evidence type="ECO:0000313" key="2">
    <source>
        <dbReference type="Proteomes" id="UP000271700"/>
    </source>
</evidence>
<dbReference type="PANTHER" id="PTHR38436">
    <property type="entry name" value="POLYKETIDE CYCLASE SNOAL-LIKE DOMAIN"/>
    <property type="match status" value="1"/>
</dbReference>
<dbReference type="SUPFAM" id="SSF54427">
    <property type="entry name" value="NTF2-like"/>
    <property type="match status" value="2"/>
</dbReference>
<dbReference type="STRING" id="981384.GCA_000192475_00782"/>
<dbReference type="RefSeq" id="WP_010443164.1">
    <property type="nucleotide sequence ID" value="NZ_AEYW01000022.1"/>
</dbReference>
<evidence type="ECO:0000313" key="1">
    <source>
        <dbReference type="EMBL" id="RLK03480.1"/>
    </source>
</evidence>
<dbReference type="Gene3D" id="3.10.450.50">
    <property type="match status" value="2"/>
</dbReference>
<dbReference type="EMBL" id="RCCT01000004">
    <property type="protein sequence ID" value="RLK03480.1"/>
    <property type="molecule type" value="Genomic_DNA"/>
</dbReference>
<sequence>MDYQEQELTAAKKTVLSHQRHIDTAPNLALADALSIETSANCKFQFTAPFAEGIGAEDAVTNFWNTLRNSFSPLQRRPDIFFAGFNHLSDEPGVWVVSMGHLLGLFDQPFLGMRPTRQSTMLRYAEFNHVVDGKITESTTFLDVLNLMAQVRAEALPPSTAAMMVTPGPRTHDGLLYAGQPASEGQKTLKLFLRMIGRLLAEDVHTTNTDLSLDWTDDMIWWGPGGIGAPYTQGRYLEQHCIPFEEGLKWGDFFGHRTEFAEGHYGGFFGWPTFDVTSLGGYIGLAPKSEKKATMRVVDLYRRQGEKLAENWNFIDHLHFLEQLGVDLVARQRMLTGLD</sequence>
<proteinExistence type="predicted"/>
<dbReference type="InterPro" id="IPR009959">
    <property type="entry name" value="Cyclase_SnoaL-like"/>
</dbReference>
<dbReference type="OrthoDB" id="1948945at2"/>
<dbReference type="Pfam" id="PF07366">
    <property type="entry name" value="SnoaL"/>
    <property type="match status" value="1"/>
</dbReference>
<dbReference type="AlphaFoldDB" id="A0A497Z4T7"/>
<reference evidence="1 2" key="1">
    <citation type="submission" date="2018-10" db="EMBL/GenBank/DDBJ databases">
        <title>Genomic Encyclopedia of Archaeal and Bacterial Type Strains, Phase II (KMG-II): from individual species to whole genera.</title>
        <authorList>
            <person name="Goeker M."/>
        </authorList>
    </citation>
    <scope>NUCLEOTIDE SEQUENCE [LARGE SCALE GENOMIC DNA]</scope>
    <source>
        <strain evidence="1 2">DSM 29317</strain>
    </source>
</reference>
<keyword evidence="2" id="KW-1185">Reference proteome</keyword>
<comment type="caution">
    <text evidence="1">The sequence shown here is derived from an EMBL/GenBank/DDBJ whole genome shotgun (WGS) entry which is preliminary data.</text>
</comment>
<dbReference type="Proteomes" id="UP000271700">
    <property type="component" value="Unassembled WGS sequence"/>
</dbReference>
<dbReference type="GO" id="GO:0030638">
    <property type="term" value="P:polyketide metabolic process"/>
    <property type="evidence" value="ECO:0007669"/>
    <property type="project" value="InterPro"/>
</dbReference>